<evidence type="ECO:0000259" key="8">
    <source>
        <dbReference type="Pfam" id="PF01068"/>
    </source>
</evidence>
<evidence type="ECO:0000256" key="2">
    <source>
        <dbReference type="ARBA" id="ARBA00022598"/>
    </source>
</evidence>
<dbReference type="AlphaFoldDB" id="A0A1T4RJV1"/>
<dbReference type="InterPro" id="IPR016059">
    <property type="entry name" value="DNA_ligase_ATP-dep_CS"/>
</dbReference>
<keyword evidence="3" id="KW-0235">DNA replication</keyword>
<dbReference type="GO" id="GO:0006281">
    <property type="term" value="P:DNA repair"/>
    <property type="evidence" value="ECO:0007669"/>
    <property type="project" value="UniProtKB-KW"/>
</dbReference>
<dbReference type="PANTHER" id="PTHR47810:SF1">
    <property type="entry name" value="DNA LIGASE B"/>
    <property type="match status" value="1"/>
</dbReference>
<evidence type="ECO:0000256" key="5">
    <source>
        <dbReference type="ARBA" id="ARBA00023204"/>
    </source>
</evidence>
<dbReference type="Gene3D" id="3.30.470.30">
    <property type="entry name" value="DNA ligase/mRNA capping enzyme"/>
    <property type="match status" value="1"/>
</dbReference>
<feature type="domain" description="ATP-dependent DNA ligase family profile" evidence="8">
    <location>
        <begin position="77"/>
        <end position="200"/>
    </location>
</feature>
<dbReference type="GO" id="GO:0005524">
    <property type="term" value="F:ATP binding"/>
    <property type="evidence" value="ECO:0007669"/>
    <property type="project" value="InterPro"/>
</dbReference>
<dbReference type="SUPFAM" id="SSF56091">
    <property type="entry name" value="DNA ligase/mRNA capping enzyme, catalytic domain"/>
    <property type="match status" value="1"/>
</dbReference>
<dbReference type="InterPro" id="IPR029319">
    <property type="entry name" value="DNA_ligase_OB"/>
</dbReference>
<dbReference type="InterPro" id="IPR012310">
    <property type="entry name" value="DNA_ligase_ATP-dep_cent"/>
</dbReference>
<keyword evidence="11" id="KW-1185">Reference proteome</keyword>
<dbReference type="Gene3D" id="2.40.50.140">
    <property type="entry name" value="Nucleic acid-binding proteins"/>
    <property type="match status" value="1"/>
</dbReference>
<dbReference type="GO" id="GO:0006260">
    <property type="term" value="P:DNA replication"/>
    <property type="evidence" value="ECO:0007669"/>
    <property type="project" value="UniProtKB-KW"/>
</dbReference>
<feature type="signal peptide" evidence="7">
    <location>
        <begin position="1"/>
        <end position="20"/>
    </location>
</feature>
<keyword evidence="2 10" id="KW-0436">Ligase</keyword>
<feature type="domain" description="DNA ligase OB-like" evidence="9">
    <location>
        <begin position="215"/>
        <end position="278"/>
    </location>
</feature>
<keyword evidence="7" id="KW-0732">Signal</keyword>
<accession>A0A1T4RJV1</accession>
<gene>
    <name evidence="10" type="ORF">SAMN02745782_02673</name>
</gene>
<dbReference type="InterPro" id="IPR050326">
    <property type="entry name" value="NAD_dep_DNA_ligaseB"/>
</dbReference>
<evidence type="ECO:0000313" key="11">
    <source>
        <dbReference type="Proteomes" id="UP000190834"/>
    </source>
</evidence>
<dbReference type="EMBL" id="FUXB01000014">
    <property type="protein sequence ID" value="SKA16056.1"/>
    <property type="molecule type" value="Genomic_DNA"/>
</dbReference>
<proteinExistence type="predicted"/>
<evidence type="ECO:0000256" key="7">
    <source>
        <dbReference type="SAM" id="SignalP"/>
    </source>
</evidence>
<dbReference type="CDD" id="cd07896">
    <property type="entry name" value="Adenylation_kDNA_ligase_like"/>
    <property type="match status" value="1"/>
</dbReference>
<dbReference type="PANTHER" id="PTHR47810">
    <property type="entry name" value="DNA LIGASE"/>
    <property type="match status" value="1"/>
</dbReference>
<comment type="cofactor">
    <cofactor evidence="1">
        <name>a divalent metal cation</name>
        <dbReference type="ChEBI" id="CHEBI:60240"/>
    </cofactor>
</comment>
<name>A0A1T4RJV1_VIBCI</name>
<dbReference type="Proteomes" id="UP000190834">
    <property type="component" value="Unassembled WGS sequence"/>
</dbReference>
<dbReference type="GO" id="GO:0006310">
    <property type="term" value="P:DNA recombination"/>
    <property type="evidence" value="ECO:0007669"/>
    <property type="project" value="InterPro"/>
</dbReference>
<evidence type="ECO:0000256" key="3">
    <source>
        <dbReference type="ARBA" id="ARBA00022705"/>
    </source>
</evidence>
<evidence type="ECO:0000256" key="6">
    <source>
        <dbReference type="ARBA" id="ARBA00034003"/>
    </source>
</evidence>
<comment type="catalytic activity">
    <reaction evidence="6">
        <text>ATP + (deoxyribonucleotide)n-3'-hydroxyl + 5'-phospho-(deoxyribonucleotide)m = (deoxyribonucleotide)n+m + AMP + diphosphate.</text>
        <dbReference type="EC" id="6.5.1.1"/>
    </reaction>
</comment>
<evidence type="ECO:0000259" key="9">
    <source>
        <dbReference type="Pfam" id="PF14743"/>
    </source>
</evidence>
<dbReference type="NCBIfam" id="NF006592">
    <property type="entry name" value="PRK09125.1"/>
    <property type="match status" value="1"/>
</dbReference>
<dbReference type="InterPro" id="IPR012340">
    <property type="entry name" value="NA-bd_OB-fold"/>
</dbReference>
<evidence type="ECO:0000256" key="1">
    <source>
        <dbReference type="ARBA" id="ARBA00001968"/>
    </source>
</evidence>
<dbReference type="Pfam" id="PF01068">
    <property type="entry name" value="DNA_ligase_A_M"/>
    <property type="match status" value="1"/>
</dbReference>
<dbReference type="GO" id="GO:0003910">
    <property type="term" value="F:DNA ligase (ATP) activity"/>
    <property type="evidence" value="ECO:0007669"/>
    <property type="project" value="UniProtKB-EC"/>
</dbReference>
<evidence type="ECO:0000313" key="10">
    <source>
        <dbReference type="EMBL" id="SKA16056.1"/>
    </source>
</evidence>
<keyword evidence="5" id="KW-0234">DNA repair</keyword>
<dbReference type="Gene3D" id="3.30.1490.70">
    <property type="match status" value="1"/>
</dbReference>
<dbReference type="Pfam" id="PF14743">
    <property type="entry name" value="DNA_ligase_OB_2"/>
    <property type="match status" value="1"/>
</dbReference>
<dbReference type="CDD" id="cd08041">
    <property type="entry name" value="OBF_kDNA_ligase_like"/>
    <property type="match status" value="1"/>
</dbReference>
<reference evidence="11" key="1">
    <citation type="submission" date="2017-02" db="EMBL/GenBank/DDBJ databases">
        <authorList>
            <person name="Varghese N."/>
            <person name="Submissions S."/>
        </authorList>
    </citation>
    <scope>NUCLEOTIDE SEQUENCE [LARGE SCALE GENOMIC DNA]</scope>
    <source>
        <strain evidence="11">DSM 19608</strain>
    </source>
</reference>
<dbReference type="SUPFAM" id="SSF50249">
    <property type="entry name" value="Nucleic acid-binding proteins"/>
    <property type="match status" value="1"/>
</dbReference>
<evidence type="ECO:0000256" key="4">
    <source>
        <dbReference type="ARBA" id="ARBA00022763"/>
    </source>
</evidence>
<organism evidence="10 11">
    <name type="scientific">Vibrio cincinnatiensis DSM 19608</name>
    <dbReference type="NCBI Taxonomy" id="1123491"/>
    <lineage>
        <taxon>Bacteria</taxon>
        <taxon>Pseudomonadati</taxon>
        <taxon>Pseudomonadota</taxon>
        <taxon>Gammaproteobacteria</taxon>
        <taxon>Vibrionales</taxon>
        <taxon>Vibrionaceae</taxon>
        <taxon>Vibrio</taxon>
    </lineage>
</organism>
<protein>
    <submittedName>
        <fullName evidence="10">DNA ligase-1</fullName>
    </submittedName>
</protein>
<sequence>MHLKLSLITLSLLAATPIYAADVQAQRIPLLQANEYREGVELEQYWQSEKLDGIRALWNGTQLVTRTGHPIYAPKWFTAGLPEYPVEGELWAGRGRFSLVQQTVLDHHPSDVAWQQIRFMLFDLPTFEGHYPMRYQRLIALTSAISQEHIQYIQHHPITSEAVLLNDLEQIFASGGEGLMLRKITSFYTAGRSDDLLKLKIHQDSEARVIGYRMGKGKYQNMVGSLIVRNEEGVEFGLGSGLSDFLRQQPPEIGCVITYRFNGETDSGKPRFARFMRVKESCAYTETFTFR</sequence>
<dbReference type="STRING" id="1123491.SAMN02745782_02673"/>
<dbReference type="PROSITE" id="PS00333">
    <property type="entry name" value="DNA_LIGASE_A2"/>
    <property type="match status" value="1"/>
</dbReference>
<feature type="chain" id="PRO_5012956219" evidence="7">
    <location>
        <begin position="21"/>
        <end position="291"/>
    </location>
</feature>
<keyword evidence="4" id="KW-0227">DNA damage</keyword>